<dbReference type="Gene3D" id="3.30.420.40">
    <property type="match status" value="2"/>
</dbReference>
<gene>
    <name evidence="2" type="ORF">H8L47_25585</name>
</gene>
<evidence type="ECO:0000313" key="2">
    <source>
        <dbReference type="EMBL" id="MBC3910949.1"/>
    </source>
</evidence>
<evidence type="ECO:0000259" key="1">
    <source>
        <dbReference type="Pfam" id="PF01869"/>
    </source>
</evidence>
<dbReference type="SUPFAM" id="SSF53067">
    <property type="entry name" value="Actin-like ATPase domain"/>
    <property type="match status" value="2"/>
</dbReference>
<dbReference type="PANTHER" id="PTHR43190:SF3">
    <property type="entry name" value="N-ACETYL-D-GLUCOSAMINE KINASE"/>
    <property type="match status" value="1"/>
</dbReference>
<dbReference type="Proteomes" id="UP000646911">
    <property type="component" value="Unassembled WGS sequence"/>
</dbReference>
<keyword evidence="3" id="KW-1185">Reference proteome</keyword>
<reference evidence="2 3" key="1">
    <citation type="submission" date="2020-08" db="EMBL/GenBank/DDBJ databases">
        <title>Novel species isolated from subtropical streams in China.</title>
        <authorList>
            <person name="Lu H."/>
        </authorList>
    </citation>
    <scope>NUCLEOTIDE SEQUENCE [LARGE SCALE GENOMIC DNA]</scope>
    <source>
        <strain evidence="2 3">NL8W</strain>
    </source>
</reference>
<organism evidence="2 3">
    <name type="scientific">Undibacterium umbellatum</name>
    <dbReference type="NCBI Taxonomy" id="2762300"/>
    <lineage>
        <taxon>Bacteria</taxon>
        <taxon>Pseudomonadati</taxon>
        <taxon>Pseudomonadota</taxon>
        <taxon>Betaproteobacteria</taxon>
        <taxon>Burkholderiales</taxon>
        <taxon>Oxalobacteraceae</taxon>
        <taxon>Undibacterium</taxon>
    </lineage>
</organism>
<comment type="caution">
    <text evidence="2">The sequence shown here is derived from an EMBL/GenBank/DDBJ whole genome shotgun (WGS) entry which is preliminary data.</text>
</comment>
<protein>
    <submittedName>
        <fullName evidence="2">ATPase</fullName>
    </submittedName>
</protein>
<dbReference type="CDD" id="cd24082">
    <property type="entry name" value="ASKHA_NBD_GspK-like"/>
    <property type="match status" value="1"/>
</dbReference>
<evidence type="ECO:0000313" key="3">
    <source>
        <dbReference type="Proteomes" id="UP000646911"/>
    </source>
</evidence>
<sequence>MTHACTYHIGADGGGTGTRVVLSDASGIELGRGSAGPSGLAHGRDKAWQAILLATQQAFADANLDMPALADIAVGCGLAGVHNIHWAREFVALNPGFGAVCAETDAYTTLLGALNGKPGAIIALGTGSVGEVLLPSGQRREVGGWGFPVSDEASGAWLGMRAVNHLQRVLDGRAVSNPFASAVLTHCGGDKDAVFAWLAQANQTRYAELAPLVIRFAPEVEVAREIMLEAGTEVAIMARALDPKNELPIALCGGLAAAVAVYLPAELKERIQMPKADSATGALILIQQHLQAI</sequence>
<feature type="domain" description="ATPase BadF/BadG/BcrA/BcrD type" evidence="1">
    <location>
        <begin position="9"/>
        <end position="276"/>
    </location>
</feature>
<dbReference type="InterPro" id="IPR002731">
    <property type="entry name" value="ATPase_BadF"/>
</dbReference>
<dbReference type="Pfam" id="PF01869">
    <property type="entry name" value="BcrAD_BadFG"/>
    <property type="match status" value="1"/>
</dbReference>
<proteinExistence type="predicted"/>
<name>A0ABR6ZGY5_9BURK</name>
<accession>A0ABR6ZGY5</accession>
<dbReference type="PANTHER" id="PTHR43190">
    <property type="entry name" value="N-ACETYL-D-GLUCOSAMINE KINASE"/>
    <property type="match status" value="1"/>
</dbReference>
<dbReference type="InterPro" id="IPR052519">
    <property type="entry name" value="Euk-type_GlcNAc_Kinase"/>
</dbReference>
<dbReference type="EMBL" id="JACOFX010000022">
    <property type="protein sequence ID" value="MBC3910949.1"/>
    <property type="molecule type" value="Genomic_DNA"/>
</dbReference>
<dbReference type="InterPro" id="IPR043129">
    <property type="entry name" value="ATPase_NBD"/>
</dbReference>